<evidence type="ECO:0000313" key="3">
    <source>
        <dbReference type="Proteomes" id="UP000320762"/>
    </source>
</evidence>
<feature type="region of interest" description="Disordered" evidence="1">
    <location>
        <begin position="85"/>
        <end position="122"/>
    </location>
</feature>
<protein>
    <recommendedName>
        <fullName evidence="4">BTB domain-containing protein</fullName>
    </recommendedName>
</protein>
<evidence type="ECO:0000256" key="1">
    <source>
        <dbReference type="SAM" id="MobiDB-lite"/>
    </source>
</evidence>
<dbReference type="EMBL" id="VDMD01000004">
    <property type="protein sequence ID" value="TRM65814.1"/>
    <property type="molecule type" value="Genomic_DNA"/>
</dbReference>
<proteinExistence type="predicted"/>
<sequence>MFDTSPPCRCAHCTPSETSPTAGEDSYYFNSLVNWDYDYGHPYHPPILNSATMQNGHYFALSPSAESSRAQALDEADVWTNPLLEVGHGMSLPPTPESEASKPESEQRRTVSTAFNADAGPNPEYPADIQLVSSDDVYFYVSTAVLNACTDNRFTDALSGPAVPSRGFPCKRVPERADVLNILLHVAYGISPSAFAPSLNTLTDAIGRLSTYGLDPRTYVAPNRPLFELVRAQAALAPLHVYSVAASHDLFPLAQAVSQHLLSYPLSTMTDAQAAAIGALYLKHLFALQHRRMSTLRELLEQPPQFHPATEGCDYGAQRSIARAWSAAAATVVSEGRPDTSVSAIEDTFRSLRAGLTCTECKKTLEIRVRKAVVEWTMTSTTI</sequence>
<feature type="compositionally biased region" description="Basic and acidic residues" evidence="1">
    <location>
        <begin position="99"/>
        <end position="109"/>
    </location>
</feature>
<dbReference type="AlphaFoldDB" id="A0A550CM30"/>
<accession>A0A550CM30</accession>
<gene>
    <name evidence="2" type="ORF">BD626DRAFT_566467</name>
</gene>
<evidence type="ECO:0008006" key="4">
    <source>
        <dbReference type="Google" id="ProtNLM"/>
    </source>
</evidence>
<comment type="caution">
    <text evidence="2">The sequence shown here is derived from an EMBL/GenBank/DDBJ whole genome shotgun (WGS) entry which is preliminary data.</text>
</comment>
<dbReference type="STRING" id="97359.A0A550CM30"/>
<organism evidence="2 3">
    <name type="scientific">Schizophyllum amplum</name>
    <dbReference type="NCBI Taxonomy" id="97359"/>
    <lineage>
        <taxon>Eukaryota</taxon>
        <taxon>Fungi</taxon>
        <taxon>Dikarya</taxon>
        <taxon>Basidiomycota</taxon>
        <taxon>Agaricomycotina</taxon>
        <taxon>Agaricomycetes</taxon>
        <taxon>Agaricomycetidae</taxon>
        <taxon>Agaricales</taxon>
        <taxon>Schizophyllaceae</taxon>
        <taxon>Schizophyllum</taxon>
    </lineage>
</organism>
<dbReference type="Proteomes" id="UP000320762">
    <property type="component" value="Unassembled WGS sequence"/>
</dbReference>
<reference evidence="2 3" key="1">
    <citation type="journal article" date="2019" name="New Phytol.">
        <title>Comparative genomics reveals unique wood-decay strategies and fruiting body development in the Schizophyllaceae.</title>
        <authorList>
            <person name="Almasi E."/>
            <person name="Sahu N."/>
            <person name="Krizsan K."/>
            <person name="Balint B."/>
            <person name="Kovacs G.M."/>
            <person name="Kiss B."/>
            <person name="Cseklye J."/>
            <person name="Drula E."/>
            <person name="Henrissat B."/>
            <person name="Nagy I."/>
            <person name="Chovatia M."/>
            <person name="Adam C."/>
            <person name="LaButti K."/>
            <person name="Lipzen A."/>
            <person name="Riley R."/>
            <person name="Grigoriev I.V."/>
            <person name="Nagy L.G."/>
        </authorList>
    </citation>
    <scope>NUCLEOTIDE SEQUENCE [LARGE SCALE GENOMIC DNA]</scope>
    <source>
        <strain evidence="2 3">NL-1724</strain>
    </source>
</reference>
<evidence type="ECO:0000313" key="2">
    <source>
        <dbReference type="EMBL" id="TRM65814.1"/>
    </source>
</evidence>
<name>A0A550CM30_9AGAR</name>
<dbReference type="OrthoDB" id="2857353at2759"/>
<keyword evidence="3" id="KW-1185">Reference proteome</keyword>